<evidence type="ECO:0000256" key="2">
    <source>
        <dbReference type="SAM" id="SignalP"/>
    </source>
</evidence>
<dbReference type="AlphaFoldDB" id="A0AAD9GD98"/>
<gene>
    <name evidence="3" type="ORF">X943_002634</name>
</gene>
<evidence type="ECO:0000256" key="1">
    <source>
        <dbReference type="SAM" id="MobiDB-lite"/>
    </source>
</evidence>
<dbReference type="Proteomes" id="UP001195914">
    <property type="component" value="Unassembled WGS sequence"/>
</dbReference>
<organism evidence="3 4">
    <name type="scientific">Babesia divergens</name>
    <dbReference type="NCBI Taxonomy" id="32595"/>
    <lineage>
        <taxon>Eukaryota</taxon>
        <taxon>Sar</taxon>
        <taxon>Alveolata</taxon>
        <taxon>Apicomplexa</taxon>
        <taxon>Aconoidasida</taxon>
        <taxon>Piroplasmida</taxon>
        <taxon>Babesiidae</taxon>
        <taxon>Babesia</taxon>
    </lineage>
</organism>
<evidence type="ECO:0000313" key="4">
    <source>
        <dbReference type="Proteomes" id="UP001195914"/>
    </source>
</evidence>
<protein>
    <submittedName>
        <fullName evidence="3">Uncharacterized protein</fullName>
    </submittedName>
</protein>
<reference evidence="3" key="2">
    <citation type="submission" date="2021-05" db="EMBL/GenBank/DDBJ databases">
        <authorList>
            <person name="Pain A."/>
        </authorList>
    </citation>
    <scope>NUCLEOTIDE SEQUENCE</scope>
    <source>
        <strain evidence="3">1802A</strain>
    </source>
</reference>
<sequence>MPRSRGSALVAIINIFKLSVAISIALCPHVIAAECRRCLPTLGRSIDRPHLSFITPELYPCNVRRLFTAAAAAEIPGDKLLEDIFVQEPPSLDPVAERLFLKLPPKGQKLNKDLTRTKVNWADWEIRRFTYKLGTANKQMRRLVKEYQVMRNTFTCSKEDLENIRKNKREVTVKLRIASRLRRLFMVYKNGLLSNVEPNVPYVPLKYRSENVPADFYALGTRKYNNAKRHRKLKAQREQETREEEGDEYNEQTPTEDYEYYQHDGDDSYGFNNHKISNSVSIQSSIDATDSTGNFETQADRPSEKDITKHNGKEGDIAGAVSKHKRSYNAVGNRRAKRAKNSAPDIGKEVLGIIARSKNQAIHKKRLVNNPTIAKIQAKYRDNTKPRRKLPKGL</sequence>
<comment type="caution">
    <text evidence="3">The sequence shown here is derived from an EMBL/GenBank/DDBJ whole genome shotgun (WGS) entry which is preliminary data.</text>
</comment>
<accession>A0AAD9GD98</accession>
<feature type="region of interest" description="Disordered" evidence="1">
    <location>
        <begin position="227"/>
        <end position="254"/>
    </location>
</feature>
<feature type="region of interest" description="Disordered" evidence="1">
    <location>
        <begin position="289"/>
        <end position="315"/>
    </location>
</feature>
<evidence type="ECO:0000313" key="3">
    <source>
        <dbReference type="EMBL" id="KAK1936298.1"/>
    </source>
</evidence>
<feature type="compositionally biased region" description="Acidic residues" evidence="1">
    <location>
        <begin position="241"/>
        <end position="254"/>
    </location>
</feature>
<feature type="compositionally biased region" description="Basic and acidic residues" evidence="1">
    <location>
        <begin position="298"/>
        <end position="315"/>
    </location>
</feature>
<keyword evidence="2" id="KW-0732">Signal</keyword>
<feature type="chain" id="PRO_5042259167" evidence="2">
    <location>
        <begin position="33"/>
        <end position="394"/>
    </location>
</feature>
<proteinExistence type="predicted"/>
<keyword evidence="4" id="KW-1185">Reference proteome</keyword>
<dbReference type="EMBL" id="JAHBMH010000044">
    <property type="protein sequence ID" value="KAK1936298.1"/>
    <property type="molecule type" value="Genomic_DNA"/>
</dbReference>
<reference evidence="3" key="1">
    <citation type="journal article" date="2014" name="Nucleic Acids Res.">
        <title>The evolutionary dynamics of variant antigen genes in Babesia reveal a history of genomic innovation underlying host-parasite interaction.</title>
        <authorList>
            <person name="Jackson A.P."/>
            <person name="Otto T.D."/>
            <person name="Darby A."/>
            <person name="Ramaprasad A."/>
            <person name="Xia D."/>
            <person name="Echaide I.E."/>
            <person name="Farber M."/>
            <person name="Gahlot S."/>
            <person name="Gamble J."/>
            <person name="Gupta D."/>
            <person name="Gupta Y."/>
            <person name="Jackson L."/>
            <person name="Malandrin L."/>
            <person name="Malas T.B."/>
            <person name="Moussa E."/>
            <person name="Nair M."/>
            <person name="Reid A.J."/>
            <person name="Sanders M."/>
            <person name="Sharma J."/>
            <person name="Tracey A."/>
            <person name="Quail M.A."/>
            <person name="Weir W."/>
            <person name="Wastling J.M."/>
            <person name="Hall N."/>
            <person name="Willadsen P."/>
            <person name="Lingelbach K."/>
            <person name="Shiels B."/>
            <person name="Tait A."/>
            <person name="Berriman M."/>
            <person name="Allred D.R."/>
            <person name="Pain A."/>
        </authorList>
    </citation>
    <scope>NUCLEOTIDE SEQUENCE</scope>
    <source>
        <strain evidence="3">1802A</strain>
    </source>
</reference>
<name>A0AAD9GD98_BABDI</name>
<feature type="signal peptide" evidence="2">
    <location>
        <begin position="1"/>
        <end position="32"/>
    </location>
</feature>